<feature type="coiled-coil region" evidence="1">
    <location>
        <begin position="212"/>
        <end position="254"/>
    </location>
</feature>
<name>A0A2W4XFL5_9CYAN</name>
<dbReference type="EMBL" id="QBMP01000110">
    <property type="protein sequence ID" value="PZO54757.1"/>
    <property type="molecule type" value="Genomic_DNA"/>
</dbReference>
<feature type="region of interest" description="Disordered" evidence="2">
    <location>
        <begin position="57"/>
        <end position="77"/>
    </location>
</feature>
<accession>A0A2W4XFL5</accession>
<dbReference type="InterPro" id="IPR025330">
    <property type="entry name" value="DUF4236"/>
</dbReference>
<reference evidence="6" key="1">
    <citation type="submission" date="2018-04" db="EMBL/GenBank/DDBJ databases">
        <authorList>
            <person name="Cornet L."/>
        </authorList>
    </citation>
    <scope>NUCLEOTIDE SEQUENCE [LARGE SCALE GENOMIC DNA]</scope>
</reference>
<proteinExistence type="predicted"/>
<evidence type="ECO:0000313" key="6">
    <source>
        <dbReference type="Proteomes" id="UP000249794"/>
    </source>
</evidence>
<feature type="compositionally biased region" description="Low complexity" evidence="2">
    <location>
        <begin position="59"/>
        <end position="76"/>
    </location>
</feature>
<keyword evidence="3" id="KW-0812">Transmembrane</keyword>
<evidence type="ECO:0000259" key="4">
    <source>
        <dbReference type="Pfam" id="PF14020"/>
    </source>
</evidence>
<evidence type="ECO:0000313" key="5">
    <source>
        <dbReference type="EMBL" id="PZO54757.1"/>
    </source>
</evidence>
<keyword evidence="1" id="KW-0175">Coiled coil</keyword>
<feature type="transmembrane region" description="Helical" evidence="3">
    <location>
        <begin position="169"/>
        <end position="202"/>
    </location>
</feature>
<protein>
    <recommendedName>
        <fullName evidence="4">DUF4236 domain-containing protein</fullName>
    </recommendedName>
</protein>
<dbReference type="Proteomes" id="UP000249794">
    <property type="component" value="Unassembled WGS sequence"/>
</dbReference>
<keyword evidence="3" id="KW-1133">Transmembrane helix</keyword>
<comment type="caution">
    <text evidence="5">The sequence shown here is derived from an EMBL/GenBank/DDBJ whole genome shotgun (WGS) entry which is preliminary data.</text>
</comment>
<evidence type="ECO:0000256" key="2">
    <source>
        <dbReference type="SAM" id="MobiDB-lite"/>
    </source>
</evidence>
<reference evidence="5 6" key="2">
    <citation type="submission" date="2018-06" db="EMBL/GenBank/DDBJ databases">
        <title>Metagenomic assembly of (sub)arctic Cyanobacteria and their associated microbiome from non-axenic cultures.</title>
        <authorList>
            <person name="Baurain D."/>
        </authorList>
    </citation>
    <scope>NUCLEOTIDE SEQUENCE [LARGE SCALE GENOMIC DNA]</scope>
    <source>
        <strain evidence="5">ULC027bin1</strain>
    </source>
</reference>
<feature type="domain" description="DUF4236" evidence="4">
    <location>
        <begin position="3"/>
        <end position="55"/>
    </location>
</feature>
<evidence type="ECO:0000256" key="1">
    <source>
        <dbReference type="SAM" id="Coils"/>
    </source>
</evidence>
<evidence type="ECO:0000256" key="3">
    <source>
        <dbReference type="SAM" id="Phobius"/>
    </source>
</evidence>
<sequence length="440" mass="50383">MGFRFRKSVKIAPGVKLNLSKSGGSLSLGGRGATVNISNRGVRSTYSLPGTGISYVTQTSSDRNTRSSSSYSSNRSAYKELLRQQKEEEKQSLLREAEEGYHLFQEKIDSLANILKNREKQSFDWENLIIPRGEYKPEAYKLSSFSEPENTLLKETLRQEIRNKNSGFYITYFLVGLGFILLLQSFWAALAVLVLATVSYVFERNRLDKLCNRRLQARLQEENDKFNRNRQRAYKDYTAKIELEKAEHEKAERGKKQTWDGEEQHRERLRNSINLQDPEPLAELLEIELSNEDLPVPLVFDIEFMNVNLVAIFMEIPELDVVPEEKINLTKTGKLSARKMVQKDRFKLYSDICTGLTLRLIYETFRVIHSVDTVELHGLTEQVNPSNGHSENITSLHIRTSRQDFGQLNLDSLDPTSAFTSLKGKFACNKKGKLSPLKAL</sequence>
<gene>
    <name evidence="5" type="ORF">DCF15_11460</name>
</gene>
<dbReference type="Pfam" id="PF14020">
    <property type="entry name" value="DUF4236"/>
    <property type="match status" value="1"/>
</dbReference>
<keyword evidence="3" id="KW-0472">Membrane</keyword>
<dbReference type="AlphaFoldDB" id="A0A2W4XFL5"/>
<organism evidence="5 6">
    <name type="scientific">Phormidesmis priestleyi</name>
    <dbReference type="NCBI Taxonomy" id="268141"/>
    <lineage>
        <taxon>Bacteria</taxon>
        <taxon>Bacillati</taxon>
        <taxon>Cyanobacteriota</taxon>
        <taxon>Cyanophyceae</taxon>
        <taxon>Leptolyngbyales</taxon>
        <taxon>Leptolyngbyaceae</taxon>
        <taxon>Phormidesmis</taxon>
    </lineage>
</organism>